<dbReference type="Pfam" id="PF08100">
    <property type="entry name" value="Dimerisation"/>
    <property type="match status" value="1"/>
</dbReference>
<dbReference type="PROSITE" id="PS51683">
    <property type="entry name" value="SAM_OMT_II"/>
    <property type="match status" value="1"/>
</dbReference>
<dbReference type="KEGG" id="ssm:Spirs_3530"/>
<dbReference type="Gene3D" id="1.10.10.10">
    <property type="entry name" value="Winged helix-like DNA-binding domain superfamily/Winged helix DNA-binding domain"/>
    <property type="match status" value="1"/>
</dbReference>
<reference evidence="6 7" key="1">
    <citation type="journal article" date="2010" name="Stand. Genomic Sci.">
        <title>Complete genome sequence of Spirochaeta smaragdinae type strain (SEBR 4228).</title>
        <authorList>
            <person name="Mavromatis K."/>
            <person name="Yasawong M."/>
            <person name="Chertkov O."/>
            <person name="Lapidus A."/>
            <person name="Lucas S."/>
            <person name="Nolan M."/>
            <person name="Del Rio T.G."/>
            <person name="Tice H."/>
            <person name="Cheng J.F."/>
            <person name="Pitluck S."/>
            <person name="Liolios K."/>
            <person name="Ivanova N."/>
            <person name="Tapia R."/>
            <person name="Han C."/>
            <person name="Bruce D."/>
            <person name="Goodwin L."/>
            <person name="Pati A."/>
            <person name="Chen A."/>
            <person name="Palaniappan K."/>
            <person name="Land M."/>
            <person name="Hauser L."/>
            <person name="Chang Y.J."/>
            <person name="Jeffries C.D."/>
            <person name="Detter J.C."/>
            <person name="Rohde M."/>
            <person name="Brambilla E."/>
            <person name="Spring S."/>
            <person name="Goker M."/>
            <person name="Sikorski J."/>
            <person name="Woyke T."/>
            <person name="Bristow J."/>
            <person name="Eisen J.A."/>
            <person name="Markowitz V."/>
            <person name="Hugenholtz P."/>
            <person name="Klenk H.P."/>
            <person name="Kyrpides N.C."/>
        </authorList>
    </citation>
    <scope>NUCLEOTIDE SEQUENCE [LARGE SCALE GENOMIC DNA]</scope>
    <source>
        <strain evidence="7">DSM 11293 / JCM 15392 / SEBR 4228</strain>
    </source>
</reference>
<dbReference type="GO" id="GO:0008171">
    <property type="term" value="F:O-methyltransferase activity"/>
    <property type="evidence" value="ECO:0007669"/>
    <property type="project" value="InterPro"/>
</dbReference>
<dbReference type="InterPro" id="IPR036388">
    <property type="entry name" value="WH-like_DNA-bd_sf"/>
</dbReference>
<dbReference type="Proteomes" id="UP000002318">
    <property type="component" value="Chromosome"/>
</dbReference>
<dbReference type="InterPro" id="IPR016461">
    <property type="entry name" value="COMT-like"/>
</dbReference>
<feature type="domain" description="O-methyltransferase dimerisation" evidence="5">
    <location>
        <begin position="60"/>
        <end position="132"/>
    </location>
</feature>
<evidence type="ECO:0000256" key="3">
    <source>
        <dbReference type="ARBA" id="ARBA00022691"/>
    </source>
</evidence>
<feature type="domain" description="O-methyltransferase C-terminal" evidence="4">
    <location>
        <begin position="197"/>
        <end position="315"/>
    </location>
</feature>
<keyword evidence="7" id="KW-1185">Reference proteome</keyword>
<dbReference type="Gene3D" id="3.40.50.150">
    <property type="entry name" value="Vaccinia Virus protein VP39"/>
    <property type="match status" value="1"/>
</dbReference>
<sequence>MLLLAIANIISYDTFRVEIYAKKAFFHYRTCLGSGFVCQGDLVDLFLYPDVSPEPLQNIALGAKRASLLFTAIEMDIFSGLCEDISAYEFARRRGYNERNTEYLLNALVSLGLVSKKNSCFKNSPLSELYLVKGRELYMGEYLLFRERFTSFEGLSEYVRRGPDAEVVRENRGSDIFDFARLAELSVAEQRAGRAKAVCENIVRLFPEKGPDRILDLGGGSGMIALALARHYPSCRCFLFESPDVAVVARKNIETYAKEPQGNRPEILAGDYLSDDIGTQYDLIIAVASIQFAKRRFPVVIPRIRDALVPGGFFVSICGATTCERTQPQPLILGWLGSHLRGLEVLPEAGEIRNEVTMYGFEVVDPLEYGITIAMDVCRRKT</sequence>
<dbReference type="Pfam" id="PF00891">
    <property type="entry name" value="Methyltransf_2"/>
    <property type="match status" value="1"/>
</dbReference>
<dbReference type="CDD" id="cd02440">
    <property type="entry name" value="AdoMet_MTases"/>
    <property type="match status" value="1"/>
</dbReference>
<dbReference type="InterPro" id="IPR001077">
    <property type="entry name" value="COMT_C"/>
</dbReference>
<evidence type="ECO:0000256" key="2">
    <source>
        <dbReference type="ARBA" id="ARBA00022679"/>
    </source>
</evidence>
<keyword evidence="3" id="KW-0949">S-adenosyl-L-methionine</keyword>
<dbReference type="InterPro" id="IPR029063">
    <property type="entry name" value="SAM-dependent_MTases_sf"/>
</dbReference>
<dbReference type="AlphaFoldDB" id="E1R7B3"/>
<evidence type="ECO:0000259" key="4">
    <source>
        <dbReference type="Pfam" id="PF00891"/>
    </source>
</evidence>
<dbReference type="GO" id="GO:0032259">
    <property type="term" value="P:methylation"/>
    <property type="evidence" value="ECO:0007669"/>
    <property type="project" value="UniProtKB-KW"/>
</dbReference>
<dbReference type="InterPro" id="IPR012967">
    <property type="entry name" value="COMT_dimerisation"/>
</dbReference>
<evidence type="ECO:0000313" key="6">
    <source>
        <dbReference type="EMBL" id="ADK82618.1"/>
    </source>
</evidence>
<dbReference type="eggNOG" id="COG2890">
    <property type="taxonomic scope" value="Bacteria"/>
</dbReference>
<dbReference type="HOGENOM" id="CLU_005533_4_3_12"/>
<evidence type="ECO:0000313" key="7">
    <source>
        <dbReference type="Proteomes" id="UP000002318"/>
    </source>
</evidence>
<dbReference type="PANTHER" id="PTHR43712:SF2">
    <property type="entry name" value="O-METHYLTRANSFERASE CICE"/>
    <property type="match status" value="1"/>
</dbReference>
<organism evidence="6 7">
    <name type="scientific">Sediminispirochaeta smaragdinae (strain DSM 11293 / JCM 15392 / SEBR 4228)</name>
    <name type="common">Spirochaeta smaragdinae</name>
    <dbReference type="NCBI Taxonomy" id="573413"/>
    <lineage>
        <taxon>Bacteria</taxon>
        <taxon>Pseudomonadati</taxon>
        <taxon>Spirochaetota</taxon>
        <taxon>Spirochaetia</taxon>
        <taxon>Spirochaetales</taxon>
        <taxon>Spirochaetaceae</taxon>
        <taxon>Sediminispirochaeta</taxon>
    </lineage>
</organism>
<dbReference type="GO" id="GO:0046983">
    <property type="term" value="F:protein dimerization activity"/>
    <property type="evidence" value="ECO:0007669"/>
    <property type="project" value="InterPro"/>
</dbReference>
<proteinExistence type="predicted"/>
<dbReference type="STRING" id="573413.Spirs_3530"/>
<evidence type="ECO:0000256" key="1">
    <source>
        <dbReference type="ARBA" id="ARBA00022603"/>
    </source>
</evidence>
<keyword evidence="2" id="KW-0808">Transferase</keyword>
<name>E1R7B3_SEDSS</name>
<dbReference type="SUPFAM" id="SSF53335">
    <property type="entry name" value="S-adenosyl-L-methionine-dependent methyltransferases"/>
    <property type="match status" value="1"/>
</dbReference>
<keyword evidence="1 6" id="KW-0489">Methyltransferase</keyword>
<protein>
    <submittedName>
        <fullName evidence="6">Methyltransferase type 12</fullName>
    </submittedName>
</protein>
<dbReference type="PANTHER" id="PTHR43712">
    <property type="entry name" value="PUTATIVE (AFU_ORTHOLOGUE AFUA_4G14580)-RELATED"/>
    <property type="match status" value="1"/>
</dbReference>
<dbReference type="EMBL" id="CP002116">
    <property type="protein sequence ID" value="ADK82618.1"/>
    <property type="molecule type" value="Genomic_DNA"/>
</dbReference>
<gene>
    <name evidence="6" type="ordered locus">Spirs_3530</name>
</gene>
<accession>E1R7B3</accession>
<evidence type="ECO:0000259" key="5">
    <source>
        <dbReference type="Pfam" id="PF08100"/>
    </source>
</evidence>